<name>A0AAV2B2K0_9ARAC</name>
<sequence>MKWSQNYQSLPRETSLDHFSTSVKLFSRQNAFWQKAFSRQTPNRDSAIQLVEIEPLFLAPENVFPFIYGLILTCLAQPQPSSAVGLCNQIIMGGGKIETKQMHFLADGIYRKNSSGCLLELLEYVDHGLEAVFPNFFRQHSSVSIS</sequence>
<comment type="caution">
    <text evidence="1">The sequence shown here is derived from an EMBL/GenBank/DDBJ whole genome shotgun (WGS) entry which is preliminary data.</text>
</comment>
<proteinExistence type="predicted"/>
<organism evidence="1 2">
    <name type="scientific">Larinioides sclopetarius</name>
    <dbReference type="NCBI Taxonomy" id="280406"/>
    <lineage>
        <taxon>Eukaryota</taxon>
        <taxon>Metazoa</taxon>
        <taxon>Ecdysozoa</taxon>
        <taxon>Arthropoda</taxon>
        <taxon>Chelicerata</taxon>
        <taxon>Arachnida</taxon>
        <taxon>Araneae</taxon>
        <taxon>Araneomorphae</taxon>
        <taxon>Entelegynae</taxon>
        <taxon>Araneoidea</taxon>
        <taxon>Araneidae</taxon>
        <taxon>Larinioides</taxon>
    </lineage>
</organism>
<evidence type="ECO:0000313" key="1">
    <source>
        <dbReference type="EMBL" id="CAL1290473.1"/>
    </source>
</evidence>
<evidence type="ECO:0000313" key="2">
    <source>
        <dbReference type="Proteomes" id="UP001497382"/>
    </source>
</evidence>
<keyword evidence="2" id="KW-1185">Reference proteome</keyword>
<reference evidence="1 2" key="1">
    <citation type="submission" date="2024-04" db="EMBL/GenBank/DDBJ databases">
        <authorList>
            <person name="Rising A."/>
            <person name="Reimegard J."/>
            <person name="Sonavane S."/>
            <person name="Akerstrom W."/>
            <person name="Nylinder S."/>
            <person name="Hedman E."/>
            <person name="Kallberg Y."/>
        </authorList>
    </citation>
    <scope>NUCLEOTIDE SEQUENCE [LARGE SCALE GENOMIC DNA]</scope>
</reference>
<protein>
    <submittedName>
        <fullName evidence="1">Uncharacterized protein</fullName>
    </submittedName>
</protein>
<accession>A0AAV2B2K0</accession>
<gene>
    <name evidence="1" type="ORF">LARSCL_LOCUS16508</name>
</gene>
<dbReference type="EMBL" id="CAXIEN010000264">
    <property type="protein sequence ID" value="CAL1290473.1"/>
    <property type="molecule type" value="Genomic_DNA"/>
</dbReference>
<dbReference type="Proteomes" id="UP001497382">
    <property type="component" value="Unassembled WGS sequence"/>
</dbReference>
<dbReference type="AlphaFoldDB" id="A0AAV2B2K0"/>